<dbReference type="PANTHER" id="PTHR43798:SF33">
    <property type="entry name" value="HYDROLASE, PUTATIVE (AFU_ORTHOLOGUE AFUA_2G14860)-RELATED"/>
    <property type="match status" value="1"/>
</dbReference>
<gene>
    <name evidence="3" type="ordered locus">CRES_0006</name>
</gene>
<dbReference type="EMBL" id="CP002857">
    <property type="protein sequence ID" value="AEI08369.1"/>
    <property type="molecule type" value="Genomic_DNA"/>
</dbReference>
<dbReference type="InterPro" id="IPR000073">
    <property type="entry name" value="AB_hydrolase_1"/>
</dbReference>
<proteinExistence type="predicted"/>
<feature type="domain" description="AB hydrolase-1" evidence="2">
    <location>
        <begin position="75"/>
        <end position="328"/>
    </location>
</feature>
<dbReference type="InterPro" id="IPR029058">
    <property type="entry name" value="AB_hydrolase_fold"/>
</dbReference>
<dbReference type="STRING" id="662755.CRES_0006"/>
<dbReference type="GO" id="GO:0047372">
    <property type="term" value="F:monoacylglycerol lipase activity"/>
    <property type="evidence" value="ECO:0007669"/>
    <property type="project" value="TreeGrafter"/>
</dbReference>
<dbReference type="SUPFAM" id="SSF53474">
    <property type="entry name" value="alpha/beta-Hydrolases"/>
    <property type="match status" value="1"/>
</dbReference>
<feature type="region of interest" description="Disordered" evidence="1">
    <location>
        <begin position="1"/>
        <end position="68"/>
    </location>
</feature>
<organism evidence="3 4">
    <name type="scientific">Corynebacterium resistens (strain DSM 45100 / JCM 12819 / GTC 2026 / SICGH 158)</name>
    <dbReference type="NCBI Taxonomy" id="662755"/>
    <lineage>
        <taxon>Bacteria</taxon>
        <taxon>Bacillati</taxon>
        <taxon>Actinomycetota</taxon>
        <taxon>Actinomycetes</taxon>
        <taxon>Mycobacteriales</taxon>
        <taxon>Corynebacteriaceae</taxon>
        <taxon>Corynebacterium</taxon>
    </lineage>
</organism>
<feature type="compositionally biased region" description="Polar residues" evidence="1">
    <location>
        <begin position="23"/>
        <end position="43"/>
    </location>
</feature>
<dbReference type="Gene3D" id="3.40.50.1820">
    <property type="entry name" value="alpha/beta hydrolase"/>
    <property type="match status" value="1"/>
</dbReference>
<dbReference type="eggNOG" id="COG4757">
    <property type="taxonomic scope" value="Bacteria"/>
</dbReference>
<evidence type="ECO:0000313" key="4">
    <source>
        <dbReference type="Proteomes" id="UP000000492"/>
    </source>
</evidence>
<dbReference type="HOGENOM" id="CLU_058232_1_0_11"/>
<dbReference type="Pfam" id="PF12697">
    <property type="entry name" value="Abhydrolase_6"/>
    <property type="match status" value="1"/>
</dbReference>
<evidence type="ECO:0000259" key="2">
    <source>
        <dbReference type="Pfam" id="PF12697"/>
    </source>
</evidence>
<reference evidence="3 4" key="1">
    <citation type="journal article" date="2012" name="BMC Genomics">
        <title>Complete genome sequence, lifestyle, and multi-drug resistance of the human pathogen Corynebacterium resistens DSM 45100 isolated from blood samples of a leukemia patient.</title>
        <authorList>
            <person name="Schroder J."/>
            <person name="Maus I."/>
            <person name="Meyer K."/>
            <person name="Wordemann S."/>
            <person name="Blom J."/>
            <person name="Jaenicke S."/>
            <person name="Schneider J."/>
            <person name="Trost E."/>
            <person name="Tauch A."/>
        </authorList>
    </citation>
    <scope>NUCLEOTIDE SEQUENCE [LARGE SCALE GENOMIC DNA]</scope>
    <source>
        <strain evidence="4">DSM 45100 / JCM 12819 / CCUG 50093 / GTC 2026 / SICGH 158</strain>
    </source>
</reference>
<dbReference type="Proteomes" id="UP000000492">
    <property type="component" value="Chromosome"/>
</dbReference>
<evidence type="ECO:0000313" key="3">
    <source>
        <dbReference type="EMBL" id="AEI08369.1"/>
    </source>
</evidence>
<dbReference type="InterPro" id="IPR050266">
    <property type="entry name" value="AB_hydrolase_sf"/>
</dbReference>
<dbReference type="GO" id="GO:0016020">
    <property type="term" value="C:membrane"/>
    <property type="evidence" value="ECO:0007669"/>
    <property type="project" value="TreeGrafter"/>
</dbReference>
<dbReference type="PANTHER" id="PTHR43798">
    <property type="entry name" value="MONOACYLGLYCEROL LIPASE"/>
    <property type="match status" value="1"/>
</dbReference>
<dbReference type="KEGG" id="crd:CRES_0006"/>
<name>F8E093_CORRG</name>
<evidence type="ECO:0000256" key="1">
    <source>
        <dbReference type="SAM" id="MobiDB-lite"/>
    </source>
</evidence>
<dbReference type="PIRSF" id="PIRSF037442">
    <property type="entry name" value="UCP037442_abhydr"/>
    <property type="match status" value="1"/>
</dbReference>
<feature type="compositionally biased region" description="Polar residues" evidence="1">
    <location>
        <begin position="1"/>
        <end position="16"/>
    </location>
</feature>
<dbReference type="GO" id="GO:0046464">
    <property type="term" value="P:acylglycerol catabolic process"/>
    <property type="evidence" value="ECO:0007669"/>
    <property type="project" value="TreeGrafter"/>
</dbReference>
<dbReference type="InterPro" id="IPR017208">
    <property type="entry name" value="UCP037442_abhydr"/>
</dbReference>
<accession>F8E093</accession>
<dbReference type="AlphaFoldDB" id="F8E093"/>
<protein>
    <recommendedName>
        <fullName evidence="2">AB hydrolase-1 domain-containing protein</fullName>
    </recommendedName>
</protein>
<sequence length="340" mass="37531">MPDTLGNVTNSDSIDSSGAMVSDSLNSPDPMNGSRSPKGTETISVRMADASTSKVRVFSSEKNTQGEDHADRPLIVMWPGWGMGARYYDPMGRELASRGFNVATGELHGQGSSTARATRTKRWGYHEMASQDYPRTIRAAKEHFGLREDHPVILLCHSMGGQVGSLFLARPDIGDHNVKGMVGVGAGTPYYPGFSGATRYQLQYGAPVMRLITKILGYQPEGRFDIAGYGRQSGTHVKEWYRLSRTNQFINLHGADQDYQAELKNVTTPVLLLRFSNDYDCTTRSAKNLASMLPKAKLATRREVGPEVETIEGKLGHNRWAREPEVIASRIEDFIKSLNS</sequence>
<keyword evidence="4" id="KW-1185">Reference proteome</keyword>